<dbReference type="GO" id="GO:0016020">
    <property type="term" value="C:membrane"/>
    <property type="evidence" value="ECO:0007669"/>
    <property type="project" value="InterPro"/>
</dbReference>
<accession>A0A183CC02</accession>
<keyword evidence="2" id="KW-0472">Membrane</keyword>
<dbReference type="Proteomes" id="UP000050741">
    <property type="component" value="Unassembled WGS sequence"/>
</dbReference>
<dbReference type="InterPro" id="IPR036734">
    <property type="entry name" value="Neur_chan_lig-bd_sf"/>
</dbReference>
<reference evidence="4" key="1">
    <citation type="submission" date="2014-05" db="EMBL/GenBank/DDBJ databases">
        <title>The genome and life-stage specific transcriptomes of Globodera pallida elucidate key aspects of plant parasitism by a cyst nematode.</title>
        <authorList>
            <person name="Cotton J.A."/>
            <person name="Lilley C.J."/>
            <person name="Jones L.M."/>
            <person name="Kikuchi T."/>
            <person name="Reid A.J."/>
            <person name="Thorpe P."/>
            <person name="Tsai I.J."/>
            <person name="Beasley H."/>
            <person name="Blok V."/>
            <person name="Cock P.J.A."/>
            <person name="Van den Akker S.E."/>
            <person name="Holroyd N."/>
            <person name="Hunt M."/>
            <person name="Mantelin S."/>
            <person name="Naghra H."/>
            <person name="Pain A."/>
            <person name="Palomares-Rius J.E."/>
            <person name="Zarowiecki M."/>
            <person name="Berriman M."/>
            <person name="Jones J.T."/>
            <person name="Urwin P.E."/>
        </authorList>
    </citation>
    <scope>NUCLEOTIDE SEQUENCE [LARGE SCALE GENOMIC DNA]</scope>
    <source>
        <strain evidence="4">Lindley</strain>
    </source>
</reference>
<evidence type="ECO:0000313" key="4">
    <source>
        <dbReference type="Proteomes" id="UP000050741"/>
    </source>
</evidence>
<proteinExistence type="predicted"/>
<dbReference type="Pfam" id="PF02931">
    <property type="entry name" value="Neur_chan_LBD"/>
    <property type="match status" value="1"/>
</dbReference>
<feature type="transmembrane region" description="Helical" evidence="2">
    <location>
        <begin position="718"/>
        <end position="740"/>
    </location>
</feature>
<dbReference type="PANTHER" id="PTHR18945">
    <property type="entry name" value="NEUROTRANSMITTER GATED ION CHANNEL"/>
    <property type="match status" value="1"/>
</dbReference>
<feature type="transmembrane region" description="Helical" evidence="2">
    <location>
        <begin position="590"/>
        <end position="612"/>
    </location>
</feature>
<dbReference type="SUPFAM" id="SSF63712">
    <property type="entry name" value="Nicotinic receptor ligand binding domain-like"/>
    <property type="match status" value="1"/>
</dbReference>
<feature type="transmembrane region" description="Helical" evidence="2">
    <location>
        <begin position="624"/>
        <end position="648"/>
    </location>
</feature>
<keyword evidence="4" id="KW-1185">Reference proteome</keyword>
<dbReference type="WBParaSite" id="GPLIN_001040300">
    <property type="protein sequence ID" value="GPLIN_001040300"/>
    <property type="gene ID" value="GPLIN_001040300"/>
</dbReference>
<feature type="transmembrane region" description="Helical" evidence="2">
    <location>
        <begin position="262"/>
        <end position="285"/>
    </location>
</feature>
<dbReference type="GO" id="GO:0004888">
    <property type="term" value="F:transmembrane signaling receptor activity"/>
    <property type="evidence" value="ECO:0007669"/>
    <property type="project" value="InterPro"/>
</dbReference>
<feature type="domain" description="Neurotransmitter-gated ion-channel ligand-binding" evidence="3">
    <location>
        <begin position="365"/>
        <end position="480"/>
    </location>
</feature>
<feature type="compositionally biased region" description="Basic and acidic residues" evidence="1">
    <location>
        <begin position="214"/>
        <end position="225"/>
    </location>
</feature>
<dbReference type="AlphaFoldDB" id="A0A183CC02"/>
<dbReference type="InterPro" id="IPR006202">
    <property type="entry name" value="Neur_chan_lig-bd"/>
</dbReference>
<keyword evidence="2" id="KW-0812">Transmembrane</keyword>
<reference evidence="5" key="2">
    <citation type="submission" date="2016-06" db="UniProtKB">
        <authorList>
            <consortium name="WormBaseParasite"/>
        </authorList>
    </citation>
    <scope>IDENTIFICATION</scope>
</reference>
<name>A0A183CC02_GLOPA</name>
<dbReference type="Gene3D" id="2.70.170.10">
    <property type="entry name" value="Neurotransmitter-gated ion-channel ligand-binding domain"/>
    <property type="match status" value="1"/>
</dbReference>
<feature type="transmembrane region" description="Helical" evidence="2">
    <location>
        <begin position="564"/>
        <end position="583"/>
    </location>
</feature>
<sequence length="743" mass="82717">MRQCQMVNFYRDEKPEDSDVYKTENGGILFLIDGCVQCPYGRAEVTIQLINNFPSGSWFSGCDEKRVVASSVTVLVNSLSSRDGVEMDGTFSLGGVLQERDCGGFLGIGSAREDIIQFLMLELSHNCGRQRSMLLKVKLPKVDIPSLKARGKMAELRGISVDLGISGAGWNERLVEFGMVRPKQFVPQRPLREEGTFGGRPQATETHQQALPRVEQRGESKDTEAKVAANPVQAASAAGKGRPNPSEENGTGSFPSPTLLQIAVIAAFFCFVILFGFCPISASFIGPTSSELDISVGQEEDRNNNCNILRQNGTEPEKLTDAQLSDYGNCLWEFLNERERSQSLHPTHPFVTPPLEYPLKIGVEQLVVEQVDTLSKGSTEFNVFGHMLIWWNDSRLGWDSKEWHLEELELKDSQVQEVWTPSFTDETNCGAVEGCLSRVTDLALTPSGHVTARLVFRYPSFCRIDYHSYPEERNDCCLYMSVADIGRTVKFIVQITQRRTALSSKLVPISRVEQGLSAIVVTNLETSVWAVQHQSLENVRIEGNRGEHLQLCVQAKKEMGTLRIALRIPVTIATLLMLVSPLFGDLRTQALVKLLTLLLQTICFLFLCSIAPANGFGGSKPKLYTFYEFMFSLTFLSILVTTVCLALCRMKRTMPAAHGLFLAAKMLNHFLCCIEPDPSTNYQQQFGKFDTISTRGGIQAPNSGPALQNDYSTEWRHIYIAANNLFSGLCFSLFCFVTVFEIM</sequence>
<evidence type="ECO:0000256" key="2">
    <source>
        <dbReference type="SAM" id="Phobius"/>
    </source>
</evidence>
<protein>
    <submittedName>
        <fullName evidence="5">Neur_chan_LBD domain-containing protein</fullName>
    </submittedName>
</protein>
<dbReference type="GO" id="GO:0005230">
    <property type="term" value="F:extracellular ligand-gated monoatomic ion channel activity"/>
    <property type="evidence" value="ECO:0007669"/>
    <property type="project" value="InterPro"/>
</dbReference>
<feature type="region of interest" description="Disordered" evidence="1">
    <location>
        <begin position="188"/>
        <end position="252"/>
    </location>
</feature>
<keyword evidence="2" id="KW-1133">Transmembrane helix</keyword>
<evidence type="ECO:0000256" key="1">
    <source>
        <dbReference type="SAM" id="MobiDB-lite"/>
    </source>
</evidence>
<feature type="compositionally biased region" description="Low complexity" evidence="1">
    <location>
        <begin position="226"/>
        <end position="238"/>
    </location>
</feature>
<evidence type="ECO:0000313" key="5">
    <source>
        <dbReference type="WBParaSite" id="GPLIN_001040300"/>
    </source>
</evidence>
<dbReference type="InterPro" id="IPR006201">
    <property type="entry name" value="Neur_channel"/>
</dbReference>
<evidence type="ECO:0000259" key="3">
    <source>
        <dbReference type="Pfam" id="PF02931"/>
    </source>
</evidence>
<organism evidence="4 5">
    <name type="scientific">Globodera pallida</name>
    <name type="common">Potato cyst nematode worm</name>
    <name type="synonym">Heterodera pallida</name>
    <dbReference type="NCBI Taxonomy" id="36090"/>
    <lineage>
        <taxon>Eukaryota</taxon>
        <taxon>Metazoa</taxon>
        <taxon>Ecdysozoa</taxon>
        <taxon>Nematoda</taxon>
        <taxon>Chromadorea</taxon>
        <taxon>Rhabditida</taxon>
        <taxon>Tylenchina</taxon>
        <taxon>Tylenchomorpha</taxon>
        <taxon>Tylenchoidea</taxon>
        <taxon>Heteroderidae</taxon>
        <taxon>Heteroderinae</taxon>
        <taxon>Globodera</taxon>
    </lineage>
</organism>